<dbReference type="KEGG" id="ldn:H9L06_11000"/>
<dbReference type="GO" id="GO:0010181">
    <property type="term" value="F:FMN binding"/>
    <property type="evidence" value="ECO:0007669"/>
    <property type="project" value="InterPro"/>
</dbReference>
<dbReference type="Gene3D" id="2.30.110.10">
    <property type="entry name" value="Electron Transport, Fmn-binding Protein, Chain A"/>
    <property type="match status" value="1"/>
</dbReference>
<evidence type="ECO:0000259" key="4">
    <source>
        <dbReference type="Pfam" id="PF01613"/>
    </source>
</evidence>
<proteinExistence type="inferred from homology"/>
<keyword evidence="6" id="KW-1185">Reference proteome</keyword>
<keyword evidence="2" id="KW-0285">Flavoprotein</keyword>
<name>A0A7G9S4F5_9MICO</name>
<dbReference type="EMBL" id="CP060716">
    <property type="protein sequence ID" value="QNN62730.1"/>
    <property type="molecule type" value="Genomic_DNA"/>
</dbReference>
<dbReference type="Proteomes" id="UP000515934">
    <property type="component" value="Chromosome"/>
</dbReference>
<dbReference type="InterPro" id="IPR052174">
    <property type="entry name" value="Flavoredoxin"/>
</dbReference>
<sequence length="267" mass="29003">MSEEASTHRVIDPSVLYLGTPVYLVGTKNPDGSTNLAPASSHFALGRMIVLGLEEGGQSLDNARRHGEITVSFPSAEQWQHVERLAGVTGKNPVPDDKRDAYAFEPAKFNRAGLTPLAGDEVSVDLVAEAPIQLEALVRRITPGVAGIYGIVEAEVVRVHAQHEVTVAGTNHIDPEAWHPLIYAYRHFYDRGAEIGWTRKTPFPTAPEPIDRWEASGGAWRVAADTGTTATVELLRCDGGEVVDQLTLTDQRDLRWARVQLAIGGKA</sequence>
<reference evidence="5 6" key="1">
    <citation type="submission" date="2020-08" db="EMBL/GenBank/DDBJ databases">
        <title>Genome sequence of Leucobacter denitrificans KACC 14055T.</title>
        <authorList>
            <person name="Hyun D.-W."/>
            <person name="Bae J.-W."/>
        </authorList>
    </citation>
    <scope>NUCLEOTIDE SEQUENCE [LARGE SCALE GENOMIC DNA]</scope>
    <source>
        <strain evidence="5 6">KACC 14055</strain>
    </source>
</reference>
<protein>
    <submittedName>
        <fullName evidence="5">Flavin reductase family protein</fullName>
    </submittedName>
</protein>
<dbReference type="GO" id="GO:0016646">
    <property type="term" value="F:oxidoreductase activity, acting on the CH-NH group of donors, NAD or NADP as acceptor"/>
    <property type="evidence" value="ECO:0007669"/>
    <property type="project" value="UniProtKB-ARBA"/>
</dbReference>
<organism evidence="5 6">
    <name type="scientific">Leucobacter denitrificans</name>
    <dbReference type="NCBI Taxonomy" id="683042"/>
    <lineage>
        <taxon>Bacteria</taxon>
        <taxon>Bacillati</taxon>
        <taxon>Actinomycetota</taxon>
        <taxon>Actinomycetes</taxon>
        <taxon>Micrococcales</taxon>
        <taxon>Microbacteriaceae</taxon>
        <taxon>Leucobacter</taxon>
    </lineage>
</organism>
<dbReference type="InterPro" id="IPR002563">
    <property type="entry name" value="Flavin_Rdtase-like_dom"/>
</dbReference>
<accession>A0A7G9S4F5</accession>
<evidence type="ECO:0000256" key="1">
    <source>
        <dbReference type="ARBA" id="ARBA00001917"/>
    </source>
</evidence>
<evidence type="ECO:0000256" key="3">
    <source>
        <dbReference type="ARBA" id="ARBA00038054"/>
    </source>
</evidence>
<dbReference type="AlphaFoldDB" id="A0A7G9S4F5"/>
<feature type="domain" description="Flavin reductase like" evidence="4">
    <location>
        <begin position="19"/>
        <end position="189"/>
    </location>
</feature>
<evidence type="ECO:0000313" key="5">
    <source>
        <dbReference type="EMBL" id="QNN62730.1"/>
    </source>
</evidence>
<dbReference type="SUPFAM" id="SSF50475">
    <property type="entry name" value="FMN-binding split barrel"/>
    <property type="match status" value="1"/>
</dbReference>
<dbReference type="RefSeq" id="WP_187555200.1">
    <property type="nucleotide sequence ID" value="NZ_CP060716.1"/>
</dbReference>
<comment type="cofactor">
    <cofactor evidence="1">
        <name>FMN</name>
        <dbReference type="ChEBI" id="CHEBI:58210"/>
    </cofactor>
</comment>
<evidence type="ECO:0000313" key="6">
    <source>
        <dbReference type="Proteomes" id="UP000515934"/>
    </source>
</evidence>
<dbReference type="PANTHER" id="PTHR43567:SF1">
    <property type="entry name" value="FLAVOREDOXIN"/>
    <property type="match status" value="1"/>
</dbReference>
<evidence type="ECO:0000256" key="2">
    <source>
        <dbReference type="ARBA" id="ARBA00022630"/>
    </source>
</evidence>
<dbReference type="PANTHER" id="PTHR43567">
    <property type="entry name" value="FLAVOREDOXIN-RELATED-RELATED"/>
    <property type="match status" value="1"/>
</dbReference>
<comment type="similarity">
    <text evidence="3">Belongs to the flavoredoxin family.</text>
</comment>
<dbReference type="Pfam" id="PF01613">
    <property type="entry name" value="Flavin_Reduct"/>
    <property type="match status" value="1"/>
</dbReference>
<dbReference type="InterPro" id="IPR012349">
    <property type="entry name" value="Split_barrel_FMN-bd"/>
</dbReference>
<gene>
    <name evidence="5" type="ORF">H9L06_11000</name>
</gene>